<dbReference type="InterPro" id="IPR006175">
    <property type="entry name" value="YjgF/YER057c/UK114"/>
</dbReference>
<comment type="similarity">
    <text evidence="1">Belongs to the RutC family.</text>
</comment>
<dbReference type="PANTHER" id="PTHR11803">
    <property type="entry name" value="2-IMINOBUTANOATE/2-IMINOPROPANOATE DEAMINASE RIDA"/>
    <property type="match status" value="1"/>
</dbReference>
<dbReference type="Gene3D" id="3.30.1330.40">
    <property type="entry name" value="RutC-like"/>
    <property type="match status" value="1"/>
</dbReference>
<dbReference type="Proteomes" id="UP000256877">
    <property type="component" value="Unassembled WGS sequence"/>
</dbReference>
<dbReference type="GO" id="GO:0019239">
    <property type="term" value="F:deaminase activity"/>
    <property type="evidence" value="ECO:0007669"/>
    <property type="project" value="TreeGrafter"/>
</dbReference>
<dbReference type="AlphaFoldDB" id="A0A371R7A9"/>
<dbReference type="InterPro" id="IPR006056">
    <property type="entry name" value="RidA"/>
</dbReference>
<evidence type="ECO:0000313" key="2">
    <source>
        <dbReference type="EMBL" id="RFA98350.1"/>
    </source>
</evidence>
<dbReference type="InterPro" id="IPR035959">
    <property type="entry name" value="RutC-like_sf"/>
</dbReference>
<gene>
    <name evidence="2" type="ORF">CGL51_01430</name>
    <name evidence="3" type="ORF">CGL52_00795</name>
</gene>
<dbReference type="OrthoDB" id="371655at2157"/>
<dbReference type="NCBIfam" id="TIGR00004">
    <property type="entry name" value="Rid family detoxifying hydrolase"/>
    <property type="match status" value="1"/>
</dbReference>
<dbReference type="EMBL" id="NMUE01000002">
    <property type="protein sequence ID" value="RFA98350.1"/>
    <property type="molecule type" value="Genomic_DNA"/>
</dbReference>
<reference evidence="4 5" key="1">
    <citation type="submission" date="2017-07" db="EMBL/GenBank/DDBJ databases">
        <title>Draft genome sequence of aerobic hyperthermophilic archaea, Pyrobaculum aerophilum YKB31 and YKB32.</title>
        <authorList>
            <person name="Mochizuki T."/>
            <person name="Berliner A.J."/>
            <person name="Yoshida-Takashima Y."/>
            <person name="Takaki Y."/>
            <person name="Nunoura T."/>
            <person name="Takai K."/>
        </authorList>
    </citation>
    <scope>NUCLEOTIDE SEQUENCE [LARGE SCALE GENOMIC DNA]</scope>
    <source>
        <strain evidence="2 5">YKB31</strain>
        <strain evidence="3 4">YKB32</strain>
    </source>
</reference>
<evidence type="ECO:0000313" key="4">
    <source>
        <dbReference type="Proteomes" id="UP000256877"/>
    </source>
</evidence>
<dbReference type="CDD" id="cd00448">
    <property type="entry name" value="YjgF_YER057c_UK114_family"/>
    <property type="match status" value="1"/>
</dbReference>
<dbReference type="GO" id="GO:0005829">
    <property type="term" value="C:cytosol"/>
    <property type="evidence" value="ECO:0007669"/>
    <property type="project" value="TreeGrafter"/>
</dbReference>
<name>A0A371R7A9_9CREN</name>
<accession>A0A371R7A9</accession>
<comment type="caution">
    <text evidence="3">The sequence shown here is derived from an EMBL/GenBank/DDBJ whole genome shotgun (WGS) entry which is preliminary data.</text>
</comment>
<dbReference type="PROSITE" id="PS01094">
    <property type="entry name" value="UPF0076"/>
    <property type="match status" value="1"/>
</dbReference>
<dbReference type="PANTHER" id="PTHR11803:SF39">
    <property type="entry name" value="2-IMINOBUTANOATE_2-IMINOPROPANOATE DEAMINASE"/>
    <property type="match status" value="1"/>
</dbReference>
<dbReference type="InterPro" id="IPR019897">
    <property type="entry name" value="RidA_CS"/>
</dbReference>
<dbReference type="RefSeq" id="WP_116420414.1">
    <property type="nucleotide sequence ID" value="NZ_NMUE01000002.1"/>
</dbReference>
<dbReference type="SUPFAM" id="SSF55298">
    <property type="entry name" value="YjgF-like"/>
    <property type="match status" value="1"/>
</dbReference>
<protein>
    <submittedName>
        <fullName evidence="3">Deaminase</fullName>
    </submittedName>
</protein>
<dbReference type="Proteomes" id="UP000257123">
    <property type="component" value="Unassembled WGS sequence"/>
</dbReference>
<sequence>MKEVVYTEAAPKPIGPYSQAVKVGNMLFVAGQIPVDPKTGEVVRGDIREQTRRVLENIKAVVEAAGFTMNDVVMAFVFLADMNHFPAFNEVYAQYFPEKPPARVTVQAARLPRDVLIEIAVIAARG</sequence>
<dbReference type="FunFam" id="3.30.1330.40:FF:000001">
    <property type="entry name" value="L-PSP family endoribonuclease"/>
    <property type="match status" value="1"/>
</dbReference>
<dbReference type="EMBL" id="NMUF01000001">
    <property type="protein sequence ID" value="RFB00425.1"/>
    <property type="molecule type" value="Genomic_DNA"/>
</dbReference>
<organism evidence="3 4">
    <name type="scientific">Pyrobaculum aerophilum</name>
    <dbReference type="NCBI Taxonomy" id="13773"/>
    <lineage>
        <taxon>Archaea</taxon>
        <taxon>Thermoproteota</taxon>
        <taxon>Thermoprotei</taxon>
        <taxon>Thermoproteales</taxon>
        <taxon>Thermoproteaceae</taxon>
        <taxon>Pyrobaculum</taxon>
    </lineage>
</organism>
<evidence type="ECO:0000256" key="1">
    <source>
        <dbReference type="ARBA" id="ARBA00010552"/>
    </source>
</evidence>
<dbReference type="Pfam" id="PF01042">
    <property type="entry name" value="Ribonuc_L-PSP"/>
    <property type="match status" value="1"/>
</dbReference>
<evidence type="ECO:0000313" key="5">
    <source>
        <dbReference type="Proteomes" id="UP000257123"/>
    </source>
</evidence>
<proteinExistence type="inferred from homology"/>
<evidence type="ECO:0000313" key="3">
    <source>
        <dbReference type="EMBL" id="RFB00425.1"/>
    </source>
</evidence>